<gene>
    <name evidence="6" type="ORF">Din_007914</name>
</gene>
<dbReference type="Pfam" id="PF07765">
    <property type="entry name" value="KIP1"/>
    <property type="match status" value="1"/>
</dbReference>
<keyword evidence="1 3" id="KW-0175">Coiled coil</keyword>
<evidence type="ECO:0000259" key="5">
    <source>
        <dbReference type="PROSITE" id="PS51774"/>
    </source>
</evidence>
<dbReference type="GO" id="GO:0051015">
    <property type="term" value="F:actin filament binding"/>
    <property type="evidence" value="ECO:0007669"/>
    <property type="project" value="TreeGrafter"/>
</dbReference>
<feature type="coiled-coil region" evidence="3">
    <location>
        <begin position="1169"/>
        <end position="1259"/>
    </location>
</feature>
<evidence type="ECO:0000256" key="2">
    <source>
        <dbReference type="ARBA" id="ARBA00038006"/>
    </source>
</evidence>
<evidence type="ECO:0000313" key="6">
    <source>
        <dbReference type="EMBL" id="MPA38473.1"/>
    </source>
</evidence>
<evidence type="ECO:0000256" key="1">
    <source>
        <dbReference type="ARBA" id="ARBA00023054"/>
    </source>
</evidence>
<dbReference type="InterPro" id="IPR011684">
    <property type="entry name" value="NAB"/>
</dbReference>
<dbReference type="Gene3D" id="1.10.287.1490">
    <property type="match status" value="1"/>
</dbReference>
<reference evidence="6" key="1">
    <citation type="submission" date="2019-08" db="EMBL/GenBank/DDBJ databases">
        <title>Reference gene set and small RNA set construction with multiple tissues from Davidia involucrata Baill.</title>
        <authorList>
            <person name="Yang H."/>
            <person name="Zhou C."/>
            <person name="Li G."/>
            <person name="Wang J."/>
            <person name="Gao P."/>
            <person name="Wang M."/>
            <person name="Wang R."/>
            <person name="Zhao Y."/>
        </authorList>
    </citation>
    <scope>NUCLEOTIDE SEQUENCE</scope>
    <source>
        <tissue evidence="6">Mixed with DoveR01_LX</tissue>
    </source>
</reference>
<name>A0A5B6Z632_DAVIN</name>
<feature type="coiled-coil region" evidence="3">
    <location>
        <begin position="527"/>
        <end position="851"/>
    </location>
</feature>
<proteinExistence type="inferred from homology"/>
<feature type="coiled-coil region" evidence="3">
    <location>
        <begin position="233"/>
        <end position="470"/>
    </location>
</feature>
<feature type="compositionally biased region" description="Basic and acidic residues" evidence="4">
    <location>
        <begin position="1522"/>
        <end position="1533"/>
    </location>
</feature>
<dbReference type="InterPro" id="IPR051861">
    <property type="entry name" value="NET_actin-binding_domain"/>
</dbReference>
<dbReference type="EMBL" id="GHES01007914">
    <property type="protein sequence ID" value="MPA38473.1"/>
    <property type="molecule type" value="Transcribed_RNA"/>
</dbReference>
<evidence type="ECO:0000256" key="4">
    <source>
        <dbReference type="SAM" id="MobiDB-lite"/>
    </source>
</evidence>
<dbReference type="PROSITE" id="PS51774">
    <property type="entry name" value="NAB"/>
    <property type="match status" value="1"/>
</dbReference>
<protein>
    <recommendedName>
        <fullName evidence="5">NAB domain-containing protein</fullName>
    </recommendedName>
</protein>
<dbReference type="GO" id="GO:0005886">
    <property type="term" value="C:plasma membrane"/>
    <property type="evidence" value="ECO:0007669"/>
    <property type="project" value="TreeGrafter"/>
</dbReference>
<accession>A0A5B6Z632</accession>
<comment type="similarity">
    <text evidence="2">Belongs to the NET family.</text>
</comment>
<dbReference type="PANTHER" id="PTHR32258">
    <property type="entry name" value="PROTEIN NETWORKED 4A"/>
    <property type="match status" value="1"/>
</dbReference>
<feature type="domain" description="NAB" evidence="5">
    <location>
        <begin position="13"/>
        <end position="93"/>
    </location>
</feature>
<feature type="coiled-coil region" evidence="3">
    <location>
        <begin position="1092"/>
        <end position="1126"/>
    </location>
</feature>
<evidence type="ECO:0000256" key="3">
    <source>
        <dbReference type="SAM" id="Coils"/>
    </source>
</evidence>
<feature type="region of interest" description="Disordered" evidence="4">
    <location>
        <begin position="1522"/>
        <end position="1541"/>
    </location>
</feature>
<sequence>MATLSQANSRRMYSWWWDSHISPKNSKWLQENLTDMDGKVKAMIKLIEEDADSFARRAEMYYKKRPELMKLVEEFYRAYRALAERYDHATGVLHQAHRTMAEAFPNQVPLVLVDDSPASCASEADPRTPETPPPIRALFDPDDLQKDVLGLSSSHFHAIKRNGAFTEEPDSVTSRKGLKQLNDLFGSGDHEKFAEGRVRKSLNFHNAEEKERSLHSKEKNSLQARASSESERVGKSDKEILLLKEALAKLEAEKEAGLVQFQQTLERLSKLESEVSRAQEDSRGLNKHASKAEAEVQNLKEALTKLEAENEASFLQYQQCLERISNLENAISCSQEDAGELNEQASKAETEGQALKQDLATVKAEKDAALDQYKRSLEMISTLENKLLHAEDDARKIKEQADKAESEVESLKQALAKLTEEKEAAALQYQQFLETISGLEHKISCAQEEAQRLSDELDNGVAKLKGAEERCLLLERSNQSLHSELESLVLKMGTQTQELTDKQKELGRLWTCVQEERLRYMEAETAFQTLQHLHSQAQEELRSLASELQNRVQILRDMETRNQSLQDEVLKVKEENKSLNELNSSSAMSIKDMKDEIFSLRETKGKLEEELELRVDQRNALQQEIYCLKEELNELNKKHGTILEQVDAVGFSPDCFVSSVKTLQDENSNLKENSQRERSEKVALLEKLEIMEQLLEKNALLENYLSDLSAELEGVREKIKAMEESCQSLLEEKSTLVDEKATLVTQLQITTENLEKLSEKNTFLENSLSDALDELEGLKVKSKSLEDSCQLLDTERSGLINEKDTLVSQLEITRQKIQDLEKRYTELEEKYSGLEKEKESTLCKVEELRASLDVEKQEHASFTQLSDTRLAGMETQIHLLQEEGQLRKREFEEELDKAMDSQIEIFIFQRCVRDLEENNLSLLIECQKLLEASKLSEKLISELEHENLEQQVQVKSLFDQTNNLRRGIYQLLKALDIGLDHGCEDTIEQDQTYLNHVLEKLVNTKYSLGKTEDENQQLGVEMSVLVTLLGQLRLEAANLKMERNILDQEFRIMTEQFSLLQSEALKLLEMNEELRLKVREGDNKEEVLTAETKNLSGKLLDMQEAHQNLQKENSRVLEEKISLMKELCDLEEKNRTFEEENCVMFGETLTESSLSLIYRNFVNEKYMELKELGEDLDRLRVVNGALEEKLRIMEGMLEEVKLENLNLKETLQKSEDELKKVEFVNDQLNCEIANGKDVLRQKEMELLDAEQKLIVTSNEKSELCKIVEDLKREYDNVKMIKEGQGKQIFELSEDNDHLTKENVCLCEANWKLEVELCQLHEEHEKSKIREEILCSELQKGKNEIDWWETEAAAFYSELQFSTVYQAVYEEKVHELTEAYECFEDQITSKDMDVELLKERVSTLEGENGGLKAQLAVYVPAVISFRDCISSLENHSSLHTKLQETDNGEAKDAEVVSYVLIESCLSEDQNAIVPDAFSDLQDLQTRVKAVEKAVIEMERLAMQENLNVNPKPEAAMRQIEELKSESSSHQENIRPSETSEAENGLLTKDIMLDQISECSSYEISRREHVEADNQLLEFWETADEDGSIDLTVGKAKEVAAPTEKDIEYHQIEAVKEQKSAYPTSEMLVEKELGVDKLEISKRNTEPRHEGNRKKTLERLNSDVQKLTNLQITVQDLKRKVEITEKSKRGKAVVERDAVKGQLEETEAAILKLFDLNGKLMKNIEDSSFSTVGKSAMESEDSGSVRRKRISEQARRVSEKIGRLQLAVQKIQFVLLKLDDEKERKGRAKIPETQRRVLLQDYLYGGVRTSRRQKKAPFCACVQPPTKGD</sequence>
<organism evidence="6">
    <name type="scientific">Davidia involucrata</name>
    <name type="common">Dove tree</name>
    <dbReference type="NCBI Taxonomy" id="16924"/>
    <lineage>
        <taxon>Eukaryota</taxon>
        <taxon>Viridiplantae</taxon>
        <taxon>Streptophyta</taxon>
        <taxon>Embryophyta</taxon>
        <taxon>Tracheophyta</taxon>
        <taxon>Spermatophyta</taxon>
        <taxon>Magnoliopsida</taxon>
        <taxon>eudicotyledons</taxon>
        <taxon>Gunneridae</taxon>
        <taxon>Pentapetalae</taxon>
        <taxon>asterids</taxon>
        <taxon>Cornales</taxon>
        <taxon>Nyssaceae</taxon>
        <taxon>Davidia</taxon>
    </lineage>
</organism>
<feature type="coiled-coil region" evidence="3">
    <location>
        <begin position="1365"/>
        <end position="1413"/>
    </location>
</feature>
<feature type="compositionally biased region" description="Basic and acidic residues" evidence="4">
    <location>
        <begin position="206"/>
        <end position="220"/>
    </location>
</feature>
<feature type="region of interest" description="Disordered" evidence="4">
    <location>
        <begin position="206"/>
        <end position="231"/>
    </location>
</feature>
<dbReference type="SUPFAM" id="SSF57997">
    <property type="entry name" value="Tropomyosin"/>
    <property type="match status" value="1"/>
</dbReference>
<dbReference type="PANTHER" id="PTHR32258:SF32">
    <property type="entry name" value="PROTEIN NETWORKED 1D"/>
    <property type="match status" value="1"/>
</dbReference>